<dbReference type="EMBL" id="AXCJ01000008">
    <property type="protein sequence ID" value="ETO91211.1"/>
    <property type="molecule type" value="Genomic_DNA"/>
</dbReference>
<reference evidence="1 2" key="1">
    <citation type="journal article" date="2013" name="PLoS ONE">
        <title>Bacterial endosymbiosis in a chordate host: long-term co-evolution and conservation of secondary metabolism.</title>
        <authorList>
            <person name="Kwan J.C."/>
            <person name="Schmidt E.W."/>
        </authorList>
    </citation>
    <scope>NUCLEOTIDE SEQUENCE [LARGE SCALE GENOMIC DNA]</scope>
    <source>
        <strain evidence="2">L6</strain>
    </source>
</reference>
<organism evidence="1 2">
    <name type="scientific">Candidatus Xenolissoclinum pacificiensis L6</name>
    <dbReference type="NCBI Taxonomy" id="1401685"/>
    <lineage>
        <taxon>Bacteria</taxon>
        <taxon>Pseudomonadati</taxon>
        <taxon>Pseudomonadota</taxon>
        <taxon>Alphaproteobacteria</taxon>
        <taxon>Rickettsiales</taxon>
        <taxon>Anaplasmataceae</taxon>
        <taxon>Candidatus Xenolissoclinum</taxon>
    </lineage>
</organism>
<comment type="caution">
    <text evidence="1">The sequence shown here is derived from an EMBL/GenBank/DDBJ whole genome shotgun (WGS) entry which is preliminary data.</text>
</comment>
<evidence type="ECO:0000313" key="2">
    <source>
        <dbReference type="Proteomes" id="UP000018951"/>
    </source>
</evidence>
<accession>W2UYN8</accession>
<gene>
    <name evidence="1" type="ORF">P857_701</name>
</gene>
<dbReference type="Proteomes" id="UP000018951">
    <property type="component" value="Unassembled WGS sequence"/>
</dbReference>
<keyword evidence="2" id="KW-1185">Reference proteome</keyword>
<name>W2UYN8_9RICK</name>
<protein>
    <submittedName>
        <fullName evidence="1">Uncharacterized protein</fullName>
    </submittedName>
</protein>
<evidence type="ECO:0000313" key="1">
    <source>
        <dbReference type="EMBL" id="ETO91211.1"/>
    </source>
</evidence>
<dbReference type="AlphaFoldDB" id="W2UYN8"/>
<sequence length="46" mass="5877">MYQDEEAIIYYDMHDNRWLYVRINSKHYYQQEEEKTMMIIPGRSWT</sequence>
<dbReference type="STRING" id="1401685.P857_701"/>
<proteinExistence type="predicted"/>